<protein>
    <submittedName>
        <fullName evidence="1">Uncharacterized protein</fullName>
    </submittedName>
</protein>
<evidence type="ECO:0000313" key="2">
    <source>
        <dbReference type="Proteomes" id="UP000680067"/>
    </source>
</evidence>
<organism evidence="1 2">
    <name type="scientific">Undibacterium luofuense</name>
    <dbReference type="NCBI Taxonomy" id="2828733"/>
    <lineage>
        <taxon>Bacteria</taxon>
        <taxon>Pseudomonadati</taxon>
        <taxon>Pseudomonadota</taxon>
        <taxon>Betaproteobacteria</taxon>
        <taxon>Burkholderiales</taxon>
        <taxon>Oxalobacteraceae</taxon>
        <taxon>Undibacterium</taxon>
    </lineage>
</organism>
<evidence type="ECO:0000313" key="1">
    <source>
        <dbReference type="EMBL" id="MBR7783813.1"/>
    </source>
</evidence>
<keyword evidence="2" id="KW-1185">Reference proteome</keyword>
<dbReference type="Proteomes" id="UP000680067">
    <property type="component" value="Unassembled WGS sequence"/>
</dbReference>
<gene>
    <name evidence="1" type="ORF">KDM89_16830</name>
</gene>
<dbReference type="RefSeq" id="WP_212689086.1">
    <property type="nucleotide sequence ID" value="NZ_JAGSPN010000015.1"/>
</dbReference>
<comment type="caution">
    <text evidence="1">The sequence shown here is derived from an EMBL/GenBank/DDBJ whole genome shotgun (WGS) entry which is preliminary data.</text>
</comment>
<proteinExistence type="predicted"/>
<reference evidence="1" key="1">
    <citation type="submission" date="2021-04" db="EMBL/GenBank/DDBJ databases">
        <title>novel species isolated from subtropical streams in China.</title>
        <authorList>
            <person name="Lu H."/>
        </authorList>
    </citation>
    <scope>NUCLEOTIDE SEQUENCE</scope>
    <source>
        <strain evidence="1">LFS511W</strain>
    </source>
</reference>
<sequence>MQIESSLSSLKQGNHPTLLAAYTQLGARTEKALQPQTIPKENGIVLKQADFTQMSRRELTDWVQLQVRSGRLSDEQASEFQQLTRGSPESQVQDGFFSDSSADYRVNFIALATEHVQQAAKKQQNDLLIAHQRVLETLQSAQGDVIGIRAVA</sequence>
<dbReference type="EMBL" id="JAGSPN010000015">
    <property type="protein sequence ID" value="MBR7783813.1"/>
    <property type="molecule type" value="Genomic_DNA"/>
</dbReference>
<name>A0A941DN11_9BURK</name>
<dbReference type="AlphaFoldDB" id="A0A941DN11"/>
<accession>A0A941DN11</accession>